<dbReference type="Proteomes" id="UP000324222">
    <property type="component" value="Unassembled WGS sequence"/>
</dbReference>
<sequence length="154" mass="16443">MGVDSCSPTPSVGDKLQEALSLSARRKSSAGRARSGDPEKNPKEKSASPKSRVSSSRRRHVVRVSVTSGLDEFLSILSIVFTTQCSDAHSGCHLPATQLWQGVQRTLQTHGPVCCMAEGGGGGNAGWVTCCGCRGKKDSLIHGEEEEEEEEEEE</sequence>
<evidence type="ECO:0000313" key="2">
    <source>
        <dbReference type="EMBL" id="MPC93480.1"/>
    </source>
</evidence>
<dbReference type="EMBL" id="VSRR010094998">
    <property type="protein sequence ID" value="MPC93480.1"/>
    <property type="molecule type" value="Genomic_DNA"/>
</dbReference>
<dbReference type="AlphaFoldDB" id="A0A5B7J9R4"/>
<evidence type="ECO:0000256" key="1">
    <source>
        <dbReference type="SAM" id="MobiDB-lite"/>
    </source>
</evidence>
<feature type="compositionally biased region" description="Polar residues" evidence="1">
    <location>
        <begin position="1"/>
        <end position="10"/>
    </location>
</feature>
<proteinExistence type="predicted"/>
<reference evidence="2 3" key="1">
    <citation type="submission" date="2019-05" db="EMBL/GenBank/DDBJ databases">
        <title>Another draft genome of Portunus trituberculatus and its Hox gene families provides insights of decapod evolution.</title>
        <authorList>
            <person name="Jeong J.-H."/>
            <person name="Song I."/>
            <person name="Kim S."/>
            <person name="Choi T."/>
            <person name="Kim D."/>
            <person name="Ryu S."/>
            <person name="Kim W."/>
        </authorList>
    </citation>
    <scope>NUCLEOTIDE SEQUENCE [LARGE SCALE GENOMIC DNA]</scope>
    <source>
        <tissue evidence="2">Muscle</tissue>
    </source>
</reference>
<gene>
    <name evidence="2" type="ORF">E2C01_088609</name>
</gene>
<feature type="region of interest" description="Disordered" evidence="1">
    <location>
        <begin position="1"/>
        <end position="60"/>
    </location>
</feature>
<evidence type="ECO:0000313" key="3">
    <source>
        <dbReference type="Proteomes" id="UP000324222"/>
    </source>
</evidence>
<protein>
    <submittedName>
        <fullName evidence="2">Uncharacterized protein</fullName>
    </submittedName>
</protein>
<keyword evidence="3" id="KW-1185">Reference proteome</keyword>
<accession>A0A5B7J9R4</accession>
<organism evidence="2 3">
    <name type="scientific">Portunus trituberculatus</name>
    <name type="common">Swimming crab</name>
    <name type="synonym">Neptunus trituberculatus</name>
    <dbReference type="NCBI Taxonomy" id="210409"/>
    <lineage>
        <taxon>Eukaryota</taxon>
        <taxon>Metazoa</taxon>
        <taxon>Ecdysozoa</taxon>
        <taxon>Arthropoda</taxon>
        <taxon>Crustacea</taxon>
        <taxon>Multicrustacea</taxon>
        <taxon>Malacostraca</taxon>
        <taxon>Eumalacostraca</taxon>
        <taxon>Eucarida</taxon>
        <taxon>Decapoda</taxon>
        <taxon>Pleocyemata</taxon>
        <taxon>Brachyura</taxon>
        <taxon>Eubrachyura</taxon>
        <taxon>Portunoidea</taxon>
        <taxon>Portunidae</taxon>
        <taxon>Portuninae</taxon>
        <taxon>Portunus</taxon>
    </lineage>
</organism>
<comment type="caution">
    <text evidence="2">The sequence shown here is derived from an EMBL/GenBank/DDBJ whole genome shotgun (WGS) entry which is preliminary data.</text>
</comment>
<feature type="compositionally biased region" description="Basic and acidic residues" evidence="1">
    <location>
        <begin position="34"/>
        <end position="47"/>
    </location>
</feature>
<name>A0A5B7J9R4_PORTR</name>